<reference evidence="2" key="2">
    <citation type="submission" date="2015-01" db="EMBL/GenBank/DDBJ databases">
        <title>Evolutionary Origins and Diversification of the Mycorrhizal Mutualists.</title>
        <authorList>
            <consortium name="DOE Joint Genome Institute"/>
            <consortium name="Mycorrhizal Genomics Consortium"/>
            <person name="Kohler A."/>
            <person name="Kuo A."/>
            <person name="Nagy L.G."/>
            <person name="Floudas D."/>
            <person name="Copeland A."/>
            <person name="Barry K.W."/>
            <person name="Cichocki N."/>
            <person name="Veneault-Fourrey C."/>
            <person name="LaButti K."/>
            <person name="Lindquist E.A."/>
            <person name="Lipzen A."/>
            <person name="Lundell T."/>
            <person name="Morin E."/>
            <person name="Murat C."/>
            <person name="Riley R."/>
            <person name="Ohm R."/>
            <person name="Sun H."/>
            <person name="Tunlid A."/>
            <person name="Henrissat B."/>
            <person name="Grigoriev I.V."/>
            <person name="Hibbett D.S."/>
            <person name="Martin F."/>
        </authorList>
    </citation>
    <scope>NUCLEOTIDE SEQUENCE [LARGE SCALE GENOMIC DNA]</scope>
    <source>
        <strain evidence="2">UH-Slu-Lm8-n1</strain>
    </source>
</reference>
<gene>
    <name evidence="1" type="ORF">CY34DRAFT_16934</name>
</gene>
<organism evidence="1 2">
    <name type="scientific">Suillus luteus UH-Slu-Lm8-n1</name>
    <dbReference type="NCBI Taxonomy" id="930992"/>
    <lineage>
        <taxon>Eukaryota</taxon>
        <taxon>Fungi</taxon>
        <taxon>Dikarya</taxon>
        <taxon>Basidiomycota</taxon>
        <taxon>Agaricomycotina</taxon>
        <taxon>Agaricomycetes</taxon>
        <taxon>Agaricomycetidae</taxon>
        <taxon>Boletales</taxon>
        <taxon>Suillineae</taxon>
        <taxon>Suillaceae</taxon>
        <taxon>Suillus</taxon>
    </lineage>
</organism>
<dbReference type="HOGENOM" id="CLU_2428540_0_0_1"/>
<dbReference type="EMBL" id="KN835610">
    <property type="protein sequence ID" value="KIK35574.1"/>
    <property type="molecule type" value="Genomic_DNA"/>
</dbReference>
<accession>A0A0D0ABX6</accession>
<protein>
    <submittedName>
        <fullName evidence="1">Uncharacterized protein</fullName>
    </submittedName>
</protein>
<dbReference type="Proteomes" id="UP000054485">
    <property type="component" value="Unassembled WGS sequence"/>
</dbReference>
<reference evidence="1 2" key="1">
    <citation type="submission" date="2014-04" db="EMBL/GenBank/DDBJ databases">
        <authorList>
            <consortium name="DOE Joint Genome Institute"/>
            <person name="Kuo A."/>
            <person name="Ruytinx J."/>
            <person name="Rineau F."/>
            <person name="Colpaert J."/>
            <person name="Kohler A."/>
            <person name="Nagy L.G."/>
            <person name="Floudas D."/>
            <person name="Copeland A."/>
            <person name="Barry K.W."/>
            <person name="Cichocki N."/>
            <person name="Veneault-Fourrey C."/>
            <person name="LaButti K."/>
            <person name="Lindquist E.A."/>
            <person name="Lipzen A."/>
            <person name="Lundell T."/>
            <person name="Morin E."/>
            <person name="Murat C."/>
            <person name="Sun H."/>
            <person name="Tunlid A."/>
            <person name="Henrissat B."/>
            <person name="Grigoriev I.V."/>
            <person name="Hibbett D.S."/>
            <person name="Martin F."/>
            <person name="Nordberg H.P."/>
            <person name="Cantor M.N."/>
            <person name="Hua S.X."/>
        </authorList>
    </citation>
    <scope>NUCLEOTIDE SEQUENCE [LARGE SCALE GENOMIC DNA]</scope>
    <source>
        <strain evidence="1 2">UH-Slu-Lm8-n1</strain>
    </source>
</reference>
<dbReference type="InParanoid" id="A0A0D0ABX6"/>
<keyword evidence="2" id="KW-1185">Reference proteome</keyword>
<evidence type="ECO:0000313" key="1">
    <source>
        <dbReference type="EMBL" id="KIK35574.1"/>
    </source>
</evidence>
<sequence length="91" mass="9350">MTTIRTTAPAATIGDSAGDSLAILFKQLNLSVPTATALTVALHKFVQDAVVATVCELTGGTTENLSTALVVADPSPTASGPYYWVTHCLVT</sequence>
<name>A0A0D0ABX6_9AGAM</name>
<proteinExistence type="predicted"/>
<evidence type="ECO:0000313" key="2">
    <source>
        <dbReference type="Proteomes" id="UP000054485"/>
    </source>
</evidence>
<dbReference type="AlphaFoldDB" id="A0A0D0ABX6"/>